<gene>
    <name evidence="1" type="ORF">FORC53_2746</name>
</gene>
<evidence type="ECO:0000313" key="2">
    <source>
        <dbReference type="Proteomes" id="UP000263418"/>
    </source>
</evidence>
<sequence length="86" mass="9586">MVLSLSRSFPGWWIYDLFVGKTVLWSCGPVVLWSCGPVVLWSCGPVVLWSCGPVVKAKSIAKEYKRLGQFFLLLQFLCPGLCGFVN</sequence>
<reference evidence="1 2" key="1">
    <citation type="submission" date="2017-01" db="EMBL/GenBank/DDBJ databases">
        <title>Complete Genome Sequence of Vibrio vulnificus FORC_053.</title>
        <authorList>
            <consortium name="Food-borne Pathogen Omics Research Center"/>
            <person name="Chung H.Y."/>
            <person name="Na E.J."/>
            <person name="Song J.S."/>
            <person name="Kim H."/>
            <person name="Lee J.-H."/>
            <person name="Ryu S."/>
            <person name="Choi S.H."/>
        </authorList>
    </citation>
    <scope>NUCLEOTIDE SEQUENCE [LARGE SCALE GENOMIC DNA]</scope>
    <source>
        <strain evidence="1 2">FORC_053</strain>
    </source>
</reference>
<organism evidence="1 2">
    <name type="scientific">Vibrio vulnificus</name>
    <dbReference type="NCBI Taxonomy" id="672"/>
    <lineage>
        <taxon>Bacteria</taxon>
        <taxon>Pseudomonadati</taxon>
        <taxon>Pseudomonadota</taxon>
        <taxon>Gammaproteobacteria</taxon>
        <taxon>Vibrionales</taxon>
        <taxon>Vibrionaceae</taxon>
        <taxon>Vibrio</taxon>
    </lineage>
</organism>
<accession>A0AAN1PR16</accession>
<dbReference type="Proteomes" id="UP000263418">
    <property type="component" value="Chromosome 1"/>
</dbReference>
<dbReference type="EMBL" id="CP019290">
    <property type="protein sequence ID" value="AXX61085.1"/>
    <property type="molecule type" value="Genomic_DNA"/>
</dbReference>
<protein>
    <submittedName>
        <fullName evidence="1">Uncharacterized protein</fullName>
    </submittedName>
</protein>
<evidence type="ECO:0000313" key="1">
    <source>
        <dbReference type="EMBL" id="AXX61085.1"/>
    </source>
</evidence>
<name>A0AAN1PR16_VIBVL</name>
<dbReference type="AlphaFoldDB" id="A0AAN1PR16"/>
<proteinExistence type="predicted"/>